<gene>
    <name evidence="2" type="ordered locus">Tbis_2514</name>
</gene>
<organism evidence="2 3">
    <name type="scientific">Thermobispora bispora (strain ATCC 19993 / DSM 43833 / CBS 139.67 / JCM 10125 / KCTC 9307 / NBRC 14880 / R51)</name>
    <dbReference type="NCBI Taxonomy" id="469371"/>
    <lineage>
        <taxon>Bacteria</taxon>
        <taxon>Bacillati</taxon>
        <taxon>Actinomycetota</taxon>
        <taxon>Actinomycetes</taxon>
        <taxon>Streptosporangiales</taxon>
        <taxon>Streptosporangiaceae</taxon>
        <taxon>Thermobispora</taxon>
    </lineage>
</organism>
<evidence type="ECO:0000313" key="3">
    <source>
        <dbReference type="Proteomes" id="UP000006640"/>
    </source>
</evidence>
<dbReference type="GO" id="GO:0016740">
    <property type="term" value="F:transferase activity"/>
    <property type="evidence" value="ECO:0007669"/>
    <property type="project" value="UniProtKB-KW"/>
</dbReference>
<dbReference type="HOGENOM" id="CLU_007526_0_0_11"/>
<dbReference type="Gene3D" id="3.90.1200.10">
    <property type="match status" value="1"/>
</dbReference>
<dbReference type="PANTHER" id="PTHR21310:SF40">
    <property type="entry name" value="AMINOGLYCOSIDE PHOSPHOTRANSFERASE DOMAIN-CONTAINING PROTEIN-RELATED"/>
    <property type="match status" value="1"/>
</dbReference>
<keyword evidence="2" id="KW-0808">Transferase</keyword>
<dbReference type="InterPro" id="IPR041726">
    <property type="entry name" value="ACAD10_11_N"/>
</dbReference>
<dbReference type="Pfam" id="PF01636">
    <property type="entry name" value="APH"/>
    <property type="match status" value="1"/>
</dbReference>
<evidence type="ECO:0000259" key="1">
    <source>
        <dbReference type="Pfam" id="PF01636"/>
    </source>
</evidence>
<dbReference type="eggNOG" id="COG3173">
    <property type="taxonomic scope" value="Bacteria"/>
</dbReference>
<sequence length="365" mass="40587">MTELRLTGDIGTQRFPIVEFDISRLVSWLDENLPGFGRIQVGRINAGHSNLTYRVSREGHDRAWILRRPPQGELLPTSHDVLREYRVLRILGEGAHRVRVPRVVAACEDPGVIGVPFYLMEEVPGIVVRDRMPSWLGSPGQADWLAGEVIDALAEVHTAPCEALIAARLGRPHGYLGRQLDRWRAQWHGRSRLTGDPAAAPRDLADFHVVADWLARNIPEEQPPAVVHGDYKLDNLVVSRDADGAPRVAAVLDWEMATTGDPRADLGYLLALWPQPGEPTPVPNLVPECDVLPDRAVLAERWQEATGRRADALPWFITLALWKLATVLEMSYTRWISGTADDGFFAEMETTVPRLLARARATCGA</sequence>
<dbReference type="InterPro" id="IPR002575">
    <property type="entry name" value="Aminoglycoside_PTrfase"/>
</dbReference>
<name>D6Y4P0_THEBD</name>
<dbReference type="CDD" id="cd05154">
    <property type="entry name" value="ACAD10_11_N-like"/>
    <property type="match status" value="1"/>
</dbReference>
<dbReference type="AlphaFoldDB" id="D6Y4P0"/>
<feature type="domain" description="Aminoglycoside phosphotransferase" evidence="1">
    <location>
        <begin position="43"/>
        <end position="284"/>
    </location>
</feature>
<dbReference type="Proteomes" id="UP000006640">
    <property type="component" value="Chromosome"/>
</dbReference>
<accession>D6Y4P0</accession>
<dbReference type="EMBL" id="CP001874">
    <property type="protein sequence ID" value="ADG89216.1"/>
    <property type="molecule type" value="Genomic_DNA"/>
</dbReference>
<evidence type="ECO:0000313" key="2">
    <source>
        <dbReference type="EMBL" id="ADG89216.1"/>
    </source>
</evidence>
<dbReference type="InterPro" id="IPR011009">
    <property type="entry name" value="Kinase-like_dom_sf"/>
</dbReference>
<reference evidence="2 3" key="1">
    <citation type="submission" date="2010-01" db="EMBL/GenBank/DDBJ databases">
        <title>The complete genome of Thermobispora bispora DSM 43833.</title>
        <authorList>
            <consortium name="US DOE Joint Genome Institute (JGI-PGF)"/>
            <person name="Lucas S."/>
            <person name="Copeland A."/>
            <person name="Lapidus A."/>
            <person name="Glavina del Rio T."/>
            <person name="Dalin E."/>
            <person name="Tice H."/>
            <person name="Bruce D."/>
            <person name="Goodwin L."/>
            <person name="Pitluck S."/>
            <person name="Kyrpides N."/>
            <person name="Mavromatis K."/>
            <person name="Ivanova N."/>
            <person name="Mikhailova N."/>
            <person name="Chertkov O."/>
            <person name="Brettin T."/>
            <person name="Detter J.C."/>
            <person name="Han C."/>
            <person name="Larimer F."/>
            <person name="Land M."/>
            <person name="Hauser L."/>
            <person name="Markowitz V."/>
            <person name="Cheng J.-F."/>
            <person name="Hugenholtz P."/>
            <person name="Woyke T."/>
            <person name="Wu D."/>
            <person name="Jando M."/>
            <person name="Schneider S."/>
            <person name="Klenk H.-P."/>
            <person name="Eisen J.A."/>
        </authorList>
    </citation>
    <scope>NUCLEOTIDE SEQUENCE [LARGE SCALE GENOMIC DNA]</scope>
    <source>
        <strain evidence="3">ATCC 19993 / DSM 43833 / CBS 139.67 / JCM 10125 / KCTC 9307 / NBRC 14880 / R51</strain>
    </source>
</reference>
<dbReference type="KEGG" id="tbi:Tbis_2514"/>
<dbReference type="Gene3D" id="3.30.200.20">
    <property type="entry name" value="Phosphorylase Kinase, domain 1"/>
    <property type="match status" value="1"/>
</dbReference>
<dbReference type="STRING" id="469371.Tbis_2514"/>
<dbReference type="InterPro" id="IPR051678">
    <property type="entry name" value="AGP_Transferase"/>
</dbReference>
<protein>
    <submittedName>
        <fullName evidence="2">Aminoglycoside phosphotransferase</fullName>
    </submittedName>
</protein>
<keyword evidence="3" id="KW-1185">Reference proteome</keyword>
<dbReference type="SUPFAM" id="SSF56112">
    <property type="entry name" value="Protein kinase-like (PK-like)"/>
    <property type="match status" value="1"/>
</dbReference>
<proteinExistence type="predicted"/>
<dbReference type="PANTHER" id="PTHR21310">
    <property type="entry name" value="AMINOGLYCOSIDE PHOSPHOTRANSFERASE-RELATED-RELATED"/>
    <property type="match status" value="1"/>
</dbReference>